<dbReference type="Proteomes" id="UP001634154">
    <property type="component" value="Unassembled WGS sequence"/>
</dbReference>
<dbReference type="OrthoDB" id="9962172at2"/>
<dbReference type="Proteomes" id="UP000070513">
    <property type="component" value="Unassembled WGS sequence"/>
</dbReference>
<dbReference type="EMBL" id="JBJXVJ010000002">
    <property type="protein sequence ID" value="MFN1217640.1"/>
    <property type="molecule type" value="Genomic_DNA"/>
</dbReference>
<evidence type="ECO:0000313" key="1">
    <source>
        <dbReference type="EMBL" id="KXH79028.1"/>
    </source>
</evidence>
<sequence>MITLSKKEKRLILSAFQCEKETLSKEELSIEDNSTVKLIENEIKVHQSFFSIGQLELIINYLDLVSEKDGCINREVLNLQNKISAYLQTV</sequence>
<evidence type="ECO:0000313" key="4">
    <source>
        <dbReference type="Proteomes" id="UP001634154"/>
    </source>
</evidence>
<proteinExistence type="predicted"/>
<reference evidence="2 4" key="4">
    <citation type="submission" date="2024-12" db="EMBL/GenBank/DDBJ databases">
        <title>Draft genome sequence of Chryseobacterium kwangjuense AG447.</title>
        <authorList>
            <person name="Cheptsov V.S."/>
            <person name="Belov A."/>
            <person name="Zavarzina A.G."/>
        </authorList>
    </citation>
    <scope>NUCLEOTIDE SEQUENCE [LARGE SCALE GENOMIC DNA]</scope>
    <source>
        <strain evidence="2 4">AG447</strain>
    </source>
</reference>
<name>A0A135W274_9FLAO</name>
<keyword evidence="4" id="KW-1185">Reference proteome</keyword>
<accession>A0A135W274</accession>
<gene>
    <name evidence="2" type="ORF">ACKW6Q_11785</name>
    <name evidence="1" type="ORF">AU378_20405</name>
</gene>
<organism evidence="1 3">
    <name type="scientific">Chryseobacterium kwangjuense</name>
    <dbReference type="NCBI Taxonomy" id="267125"/>
    <lineage>
        <taxon>Bacteria</taxon>
        <taxon>Pseudomonadati</taxon>
        <taxon>Bacteroidota</taxon>
        <taxon>Flavobacteriia</taxon>
        <taxon>Flavobacteriales</taxon>
        <taxon>Weeksellaceae</taxon>
        <taxon>Chryseobacterium group</taxon>
        <taxon>Chryseobacterium</taxon>
    </lineage>
</organism>
<evidence type="ECO:0000313" key="2">
    <source>
        <dbReference type="EMBL" id="MFN1217640.1"/>
    </source>
</evidence>
<protein>
    <submittedName>
        <fullName evidence="1">Uncharacterized protein</fullName>
    </submittedName>
</protein>
<evidence type="ECO:0000313" key="3">
    <source>
        <dbReference type="Proteomes" id="UP000070513"/>
    </source>
</evidence>
<reference evidence="3" key="1">
    <citation type="submission" date="2015-12" db="EMBL/GenBank/DDBJ databases">
        <title>Genome sequence of a biocontrol rhizobacterium Chryseobacterium kwangjuense strain KJ1R5 isolated from pepper (Capsicum annuum L.).</title>
        <authorList>
            <person name="Jeong J.-J."/>
            <person name="Park H."/>
            <person name="Mannaa M."/>
            <person name="Sang M.K."/>
            <person name="Choi I.-G."/>
            <person name="Kim K.D."/>
        </authorList>
    </citation>
    <scope>NUCLEOTIDE SEQUENCE [LARGE SCALE GENOMIC DNA]</scope>
    <source>
        <strain evidence="3">KJ1R5</strain>
    </source>
</reference>
<dbReference type="AlphaFoldDB" id="A0A135W274"/>
<reference evidence="1 3" key="3">
    <citation type="journal article" date="2016" name="Genome Announc.">
        <title>Draft Genome Sequence of a Biocontrol Rhizobacterium, Chryseobacterium kwangjuense Strain KJ1R5, Isolated from Pepper (Capsicum annuum).</title>
        <authorList>
            <person name="Jeong J.J."/>
            <person name="Park H."/>
            <person name="Park B.H."/>
            <person name="Mannaa M."/>
            <person name="Sang M.K."/>
            <person name="Choi I.G."/>
            <person name="Kim K.D."/>
        </authorList>
    </citation>
    <scope>NUCLEOTIDE SEQUENCE [LARGE SCALE GENOMIC DNA]</scope>
    <source>
        <strain evidence="1 3">KJ1R5</strain>
    </source>
</reference>
<comment type="caution">
    <text evidence="1">The sequence shown here is derived from an EMBL/GenBank/DDBJ whole genome shotgun (WGS) entry which is preliminary data.</text>
</comment>
<dbReference type="RefSeq" id="WP_062653490.1">
    <property type="nucleotide sequence ID" value="NZ_JBJXVJ010000002.1"/>
</dbReference>
<reference evidence="1" key="2">
    <citation type="submission" date="2015-12" db="EMBL/GenBank/DDBJ databases">
        <authorList>
            <person name="Shamseldin A."/>
            <person name="Moawad H."/>
            <person name="Abd El-Rahim W.M."/>
            <person name="Sadowsky M.J."/>
        </authorList>
    </citation>
    <scope>NUCLEOTIDE SEQUENCE</scope>
    <source>
        <strain evidence="1">KJ1R5</strain>
    </source>
</reference>
<dbReference type="EMBL" id="LPUR01000019">
    <property type="protein sequence ID" value="KXH79028.1"/>
    <property type="molecule type" value="Genomic_DNA"/>
</dbReference>